<dbReference type="AlphaFoldDB" id="A0ABD0Z322"/>
<accession>A0ABD0Z322</accession>
<protein>
    <submittedName>
        <fullName evidence="1">Uncharacterized protein</fullName>
    </submittedName>
</protein>
<keyword evidence="2" id="KW-1185">Reference proteome</keyword>
<evidence type="ECO:0000313" key="1">
    <source>
        <dbReference type="EMBL" id="KAL1138897.1"/>
    </source>
</evidence>
<proteinExistence type="predicted"/>
<name>A0ABD0Z322_9HEMI</name>
<organism evidence="1 2">
    <name type="scientific">Ranatra chinensis</name>
    <dbReference type="NCBI Taxonomy" id="642074"/>
    <lineage>
        <taxon>Eukaryota</taxon>
        <taxon>Metazoa</taxon>
        <taxon>Ecdysozoa</taxon>
        <taxon>Arthropoda</taxon>
        <taxon>Hexapoda</taxon>
        <taxon>Insecta</taxon>
        <taxon>Pterygota</taxon>
        <taxon>Neoptera</taxon>
        <taxon>Paraneoptera</taxon>
        <taxon>Hemiptera</taxon>
        <taxon>Heteroptera</taxon>
        <taxon>Panheteroptera</taxon>
        <taxon>Nepomorpha</taxon>
        <taxon>Nepidae</taxon>
        <taxon>Ranatrinae</taxon>
        <taxon>Ranatra</taxon>
    </lineage>
</organism>
<dbReference type="EMBL" id="JBFDAA010000003">
    <property type="protein sequence ID" value="KAL1138897.1"/>
    <property type="molecule type" value="Genomic_DNA"/>
</dbReference>
<evidence type="ECO:0000313" key="2">
    <source>
        <dbReference type="Proteomes" id="UP001558652"/>
    </source>
</evidence>
<reference evidence="1 2" key="1">
    <citation type="submission" date="2024-07" db="EMBL/GenBank/DDBJ databases">
        <title>Chromosome-level genome assembly of the water stick insect Ranatra chinensis (Heteroptera: Nepidae).</title>
        <authorList>
            <person name="Liu X."/>
        </authorList>
    </citation>
    <scope>NUCLEOTIDE SEQUENCE [LARGE SCALE GENOMIC DNA]</scope>
    <source>
        <strain evidence="1">Cailab_2021Rc</strain>
        <tissue evidence="1">Muscle</tissue>
    </source>
</reference>
<dbReference type="Proteomes" id="UP001558652">
    <property type="component" value="Unassembled WGS sequence"/>
</dbReference>
<sequence length="149" mass="17382">METSNKQPLVSWSPFRIQSMNKDLKMKRKSGDGRLKKWLYKIRPIRVTGDKTEDPQVAHRWRRFVDKAQTIALQDPSQRYENVLDIVGEEVYNRVSPMLGLPELEDIYPERFFKAALRPKTIVAPTHPLHRRPVAVEKSLRSLASTYPV</sequence>
<comment type="caution">
    <text evidence="1">The sequence shown here is derived from an EMBL/GenBank/DDBJ whole genome shotgun (WGS) entry which is preliminary data.</text>
</comment>
<gene>
    <name evidence="1" type="ORF">AAG570_008959</name>
</gene>